<evidence type="ECO:0000256" key="16">
    <source>
        <dbReference type="ARBA" id="ARBA00023187"/>
    </source>
</evidence>
<evidence type="ECO:0000256" key="1">
    <source>
        <dbReference type="ARBA" id="ARBA00004123"/>
    </source>
</evidence>
<dbReference type="InterPro" id="IPR013083">
    <property type="entry name" value="Znf_RING/FYVE/PHD"/>
</dbReference>
<evidence type="ECO:0000256" key="10">
    <source>
        <dbReference type="ARBA" id="ARBA00022728"/>
    </source>
</evidence>
<dbReference type="GO" id="GO:0005737">
    <property type="term" value="C:cytoplasm"/>
    <property type="evidence" value="ECO:0007669"/>
    <property type="project" value="TreeGrafter"/>
</dbReference>
<evidence type="ECO:0000256" key="11">
    <source>
        <dbReference type="ARBA" id="ARBA00022737"/>
    </source>
</evidence>
<dbReference type="InterPro" id="IPR003613">
    <property type="entry name" value="Ubox_domain"/>
</dbReference>
<keyword evidence="7 20" id="KW-0507">mRNA processing</keyword>
<comment type="subcellular location">
    <subcellularLocation>
        <location evidence="2">Membrane</location>
        <topology evidence="2">Single-pass membrane protein</topology>
    </subcellularLocation>
    <subcellularLocation>
        <location evidence="1 20">Nucleus</location>
    </subcellularLocation>
</comment>
<feature type="compositionally biased region" description="Acidic residues" evidence="21">
    <location>
        <begin position="632"/>
        <end position="641"/>
    </location>
</feature>
<keyword evidence="9 22" id="KW-0812">Transmembrane</keyword>
<keyword evidence="13 20" id="KW-0833">Ubl conjugation pathway</keyword>
<dbReference type="PANTHER" id="PTHR43995">
    <property type="entry name" value="PRE-MRNA-PROCESSING FACTOR 19"/>
    <property type="match status" value="1"/>
</dbReference>
<feature type="region of interest" description="Disordered" evidence="21">
    <location>
        <begin position="669"/>
        <end position="729"/>
    </location>
</feature>
<evidence type="ECO:0000259" key="24">
    <source>
        <dbReference type="PROSITE" id="PS51778"/>
    </source>
</evidence>
<feature type="non-terminal residue" evidence="25">
    <location>
        <position position="1389"/>
    </location>
</feature>
<dbReference type="Gene3D" id="3.30.40.10">
    <property type="entry name" value="Zinc/RING finger domain, C3HC4 (zinc finger)"/>
    <property type="match status" value="1"/>
</dbReference>
<keyword evidence="26" id="KW-1185">Reference proteome</keyword>
<keyword evidence="14 22" id="KW-1133">Transmembrane helix</keyword>
<dbReference type="CDD" id="cd00200">
    <property type="entry name" value="WD40"/>
    <property type="match status" value="1"/>
</dbReference>
<dbReference type="InterPro" id="IPR036322">
    <property type="entry name" value="WD40_repeat_dom_sf"/>
</dbReference>
<dbReference type="Gene3D" id="2.130.10.10">
    <property type="entry name" value="YVTN repeat-like/Quinoprotein amine dehydrogenase"/>
    <property type="match status" value="1"/>
</dbReference>
<comment type="function">
    <text evidence="20">Ubiquitin-protein ligase which is mainly involved pre-mRNA splicing and DNA repair. Required for pre-mRNA splicing as component of the spliceosome.</text>
</comment>
<evidence type="ECO:0000256" key="6">
    <source>
        <dbReference type="ARBA" id="ARBA00022574"/>
    </source>
</evidence>
<evidence type="ECO:0000256" key="19">
    <source>
        <dbReference type="PROSITE-ProRule" id="PRU00221"/>
    </source>
</evidence>
<dbReference type="SMART" id="SM00568">
    <property type="entry name" value="GRAM"/>
    <property type="match status" value="1"/>
</dbReference>
<evidence type="ECO:0000313" key="25">
    <source>
        <dbReference type="EMBL" id="CTR04908.1"/>
    </source>
</evidence>
<evidence type="ECO:0000256" key="7">
    <source>
        <dbReference type="ARBA" id="ARBA00022664"/>
    </source>
</evidence>
<keyword evidence="16 20" id="KW-0508">mRNA splicing</keyword>
<keyword evidence="10 20" id="KW-0747">Spliceosome</keyword>
<dbReference type="CDD" id="cd16656">
    <property type="entry name" value="RING-Ubox_PRP19"/>
    <property type="match status" value="1"/>
</dbReference>
<dbReference type="GO" id="GO:0061630">
    <property type="term" value="F:ubiquitin protein ligase activity"/>
    <property type="evidence" value="ECO:0007669"/>
    <property type="project" value="UniProtKB-UniRule"/>
</dbReference>
<dbReference type="Pfam" id="PF08606">
    <property type="entry name" value="Prp19"/>
    <property type="match status" value="1"/>
</dbReference>
<dbReference type="PANTHER" id="PTHR43995:SF1">
    <property type="entry name" value="PRE-MRNA-PROCESSING FACTOR 19"/>
    <property type="match status" value="1"/>
</dbReference>
<feature type="region of interest" description="Disordered" evidence="21">
    <location>
        <begin position="742"/>
        <end position="761"/>
    </location>
</feature>
<dbReference type="GO" id="GO:0071006">
    <property type="term" value="C:U2-type catalytic step 1 spliceosome"/>
    <property type="evidence" value="ECO:0007669"/>
    <property type="project" value="TreeGrafter"/>
</dbReference>
<evidence type="ECO:0000256" key="2">
    <source>
        <dbReference type="ARBA" id="ARBA00004167"/>
    </source>
</evidence>
<dbReference type="Pfam" id="PF04564">
    <property type="entry name" value="U-box"/>
    <property type="match status" value="1"/>
</dbReference>
<dbReference type="FunFam" id="3.30.40.10:FF:000027">
    <property type="entry name" value="Pre-mRNA-processing factor 19, putative"/>
    <property type="match status" value="1"/>
</dbReference>
<feature type="region of interest" description="Disordered" evidence="21">
    <location>
        <begin position="924"/>
        <end position="989"/>
    </location>
</feature>
<protein>
    <recommendedName>
        <fullName evidence="20">Pre-mRNA-processing factor 19</fullName>
        <ecNumber evidence="20">2.3.2.27</ecNumber>
    </recommendedName>
</protein>
<keyword evidence="11" id="KW-0677">Repeat</keyword>
<keyword evidence="8 20" id="KW-0808">Transferase</keyword>
<dbReference type="GO" id="GO:0070534">
    <property type="term" value="P:protein K63-linked ubiquitination"/>
    <property type="evidence" value="ECO:0007669"/>
    <property type="project" value="UniProtKB-UniRule"/>
</dbReference>
<keyword evidence="15 22" id="KW-0472">Membrane</keyword>
<feature type="compositionally biased region" description="Basic and acidic residues" evidence="21">
    <location>
        <begin position="973"/>
        <end position="983"/>
    </location>
</feature>
<feature type="compositionally biased region" description="Polar residues" evidence="21">
    <location>
        <begin position="550"/>
        <end position="566"/>
    </location>
</feature>
<dbReference type="Gene3D" id="2.30.29.30">
    <property type="entry name" value="Pleckstrin-homology domain (PH domain)/Phosphotyrosine-binding domain (PTB)"/>
    <property type="match status" value="1"/>
</dbReference>
<evidence type="ECO:0000256" key="3">
    <source>
        <dbReference type="ARBA" id="ARBA00004906"/>
    </source>
</evidence>
<feature type="region of interest" description="Disordered" evidence="21">
    <location>
        <begin position="1233"/>
        <end position="1260"/>
    </location>
</feature>
<dbReference type="GO" id="GO:0000398">
    <property type="term" value="P:mRNA splicing, via spliceosome"/>
    <property type="evidence" value="ECO:0007669"/>
    <property type="project" value="InterPro"/>
</dbReference>
<reference evidence="25 26" key="1">
    <citation type="submission" date="2015-07" db="EMBL/GenBank/DDBJ databases">
        <authorList>
            <person name="Cajimat M.N.B."/>
            <person name="Milazzo M.L."/>
            <person name="Fulhorst C.F."/>
        </authorList>
    </citation>
    <scope>NUCLEOTIDE SEQUENCE [LARGE SCALE GENOMIC DNA]</scope>
    <source>
        <strain evidence="25">Single colony</strain>
    </source>
</reference>
<evidence type="ECO:0000313" key="26">
    <source>
        <dbReference type="Proteomes" id="UP000199069"/>
    </source>
</evidence>
<dbReference type="InterPro" id="IPR001680">
    <property type="entry name" value="WD40_rpt"/>
</dbReference>
<keyword evidence="18 20" id="KW-0539">Nucleus</keyword>
<proteinExistence type="inferred from homology"/>
<comment type="similarity">
    <text evidence="4 20">Belongs to the WD repeat PRP19 family.</text>
</comment>
<evidence type="ECO:0000256" key="18">
    <source>
        <dbReference type="ARBA" id="ARBA00023242"/>
    </source>
</evidence>
<dbReference type="STRING" id="5286.A0A0K3C7T7"/>
<feature type="repeat" description="WD" evidence="19">
    <location>
        <begin position="222"/>
        <end position="256"/>
    </location>
</feature>
<feature type="region of interest" description="Disordered" evidence="21">
    <location>
        <begin position="523"/>
        <end position="584"/>
    </location>
</feature>
<gene>
    <name evidence="25" type="primary">FGENESH: predicted gene_1.769</name>
    <name evidence="25" type="ORF">BN2166_0007690</name>
</gene>
<evidence type="ECO:0000256" key="14">
    <source>
        <dbReference type="ARBA" id="ARBA00022989"/>
    </source>
</evidence>
<feature type="region of interest" description="Disordered" evidence="21">
    <location>
        <begin position="610"/>
        <end position="653"/>
    </location>
</feature>
<dbReference type="InterPro" id="IPR004182">
    <property type="entry name" value="GRAM"/>
</dbReference>
<dbReference type="PROSITE" id="PS50294">
    <property type="entry name" value="WD_REPEATS_REGION"/>
    <property type="match status" value="1"/>
</dbReference>
<feature type="region of interest" description="Disordered" evidence="21">
    <location>
        <begin position="1008"/>
        <end position="1027"/>
    </location>
</feature>
<sequence length="1389" mass="148784">MSLFCSISSVQPLHPVVSPAGNVYERNLIVKYLRENDGKDPITGDQLAEDQLVEIKTAPSQPAAPPRAPTFTSVPSLLHTLQQEWDSTMLECLELRRQSAELRQELSHALYKEDAAMRVLARVTRERDEAREALASVKATLGPQFSTGNGAGGEDAQMEVEQQEPEGLPADARKRVEETSAALSATRKKRKPSPECATPDDIKTYAQSTTIPSLHTTKPPGISALALAKDGNLLVTGGLDKNVILYDRLTGKIVATLKGHTKKVTSVLASPTLTEEGIPTFLVSSSLDKSVRVWTPNGKKTVYECQANLALGSEVNQLAMHPSNSLVASVHADGSFAIHDLVAGDKPHTVLTASLPEDAAPGTANTAVAFHPDGVLFGVGSSDSRIRIFETLTGRLAASFDGHAGESDAVKEVVSLSFSENGYLFASAAQGSKQVKIWDLRKLVNSANIDFGAEDENAAASAVAFDYSAQFLAVVGQDARVYQNKTWELLAKNDDNIAELTGVQWGKDSKELVVAGIDRTPRAADEGVGRPLTHEPSPIPPPHVVKDTASETITTLDPSPAQNTTRGLGRPGNEELGHLNAPPVMGGAEGVVGEAAGLRPEWIAKVKKVREPEDAATREVGPEGSKGGASIEDGDDGDDEGGDVRPDKASGQSRWLKKVKVGVASIKEKAKDVRDSAASSITSSSTRDRANSAASSTAGSVRARSRSIGAKSTVGFDVPDDGDAPPPAPIKPVVTRVITDFEGTPVPTDIGPSGGGTPTTSMRDAPVASQGAGLAPPPAGANASTTTSVRDKILESHDVDPRTTNEKFHSLFKEIPDDEELIEDYRCALQRDILVQGRLFVSEHFLSFRANIFGWETSLQIPWSEIISVEKRFTAKIVPNAIEVRTLHATHTFASFLSRDAAYALLVAVWRHVHPEADEYRAKARAERQEERKRRRAFTVSSLRSAKSAPNPAGMADHDSDTDNDDGDDEDSKSEISFEDEHGHKKRHRFKLRSGLAALGLNIGRDRSASVSAGSASASTSAGPTEAEKVKAQARAASAGVDTHAPTEYTGPEYKNEALDTILPTSPDKAFKLFFLDADFLRTFMAEKENLRDIEMGDWQALADGDLKKREMAYVKPLNAPVGPKQTHCAITDTNEKLDEDSYFSNLTVTKTPDVPSGNDFSTVTRTVFTWAEGGCCRVRVTTEVEWTKVNRFLRGVIERGAVDGQKSYHRDLETMVRDYIAAHPNEYGVAGGAPTAAESKSAAPEVKATDTAATEAKPAQPSGSFLSSILGSLPEMSLPMVALAILVAFLALTNLFTLISLREQAAIARSVRIGHPGEVSAAVSRVLSEFNDLHTKRVAGATGEGLAGEVEELGRVLKGLEKTLHGVMGDMHRALHSVKEVADRTEGI</sequence>
<dbReference type="Proteomes" id="UP000199069">
    <property type="component" value="Unassembled WGS sequence"/>
</dbReference>
<name>A0A0K3C7T7_RHOTO</name>
<evidence type="ECO:0000256" key="22">
    <source>
        <dbReference type="SAM" id="Phobius"/>
    </source>
</evidence>
<keyword evidence="6 19" id="KW-0853">WD repeat</keyword>
<evidence type="ECO:0000256" key="4">
    <source>
        <dbReference type="ARBA" id="ARBA00006388"/>
    </source>
</evidence>
<evidence type="ECO:0000259" key="23">
    <source>
        <dbReference type="PROSITE" id="PS51698"/>
    </source>
</evidence>
<dbReference type="PROSITE" id="PS51698">
    <property type="entry name" value="U_BOX"/>
    <property type="match status" value="1"/>
</dbReference>
<dbReference type="GO" id="GO:0000974">
    <property type="term" value="C:Prp19 complex"/>
    <property type="evidence" value="ECO:0007669"/>
    <property type="project" value="UniProtKB-UniRule"/>
</dbReference>
<dbReference type="InterPro" id="IPR055340">
    <property type="entry name" value="RING-Ubox_PRP19"/>
</dbReference>
<dbReference type="GO" id="GO:0006281">
    <property type="term" value="P:DNA repair"/>
    <property type="evidence" value="ECO:0007669"/>
    <property type="project" value="UniProtKB-KW"/>
</dbReference>
<comment type="subunit">
    <text evidence="20">Homotetramer.</text>
</comment>
<dbReference type="InterPro" id="IPR011993">
    <property type="entry name" value="PH-like_dom_sf"/>
</dbReference>
<feature type="domain" description="U-box" evidence="23">
    <location>
        <begin position="1"/>
        <end position="72"/>
    </location>
</feature>
<dbReference type="InterPro" id="IPR038959">
    <property type="entry name" value="Prp19"/>
</dbReference>
<feature type="region of interest" description="Disordered" evidence="21">
    <location>
        <begin position="142"/>
        <end position="201"/>
    </location>
</feature>
<feature type="transmembrane region" description="Helical" evidence="22">
    <location>
        <begin position="1277"/>
        <end position="1300"/>
    </location>
</feature>
<evidence type="ECO:0000256" key="5">
    <source>
        <dbReference type="ARBA" id="ARBA00006582"/>
    </source>
</evidence>
<comment type="similarity">
    <text evidence="5">Belongs to the YSP2 family.</text>
</comment>
<evidence type="ECO:0000256" key="12">
    <source>
        <dbReference type="ARBA" id="ARBA00022763"/>
    </source>
</evidence>
<feature type="compositionally biased region" description="Basic and acidic residues" evidence="21">
    <location>
        <begin position="610"/>
        <end position="621"/>
    </location>
</feature>
<dbReference type="CDD" id="cd13220">
    <property type="entry name" value="PH-GRAM_GRAMDC"/>
    <property type="match status" value="1"/>
</dbReference>
<dbReference type="EMBL" id="CWKI01000001">
    <property type="protein sequence ID" value="CTR04908.1"/>
    <property type="molecule type" value="Genomic_DNA"/>
</dbReference>
<dbReference type="SMART" id="SM00504">
    <property type="entry name" value="Ubox"/>
    <property type="match status" value="1"/>
</dbReference>
<dbReference type="PROSITE" id="PS50082">
    <property type="entry name" value="WD_REPEATS_2"/>
    <property type="match status" value="2"/>
</dbReference>
<feature type="compositionally biased region" description="Low complexity" evidence="21">
    <location>
        <begin position="676"/>
        <end position="685"/>
    </location>
</feature>
<dbReference type="Pfam" id="PF00400">
    <property type="entry name" value="WD40"/>
    <property type="match status" value="4"/>
</dbReference>
<dbReference type="EC" id="2.3.2.27" evidence="20"/>
<dbReference type="GO" id="GO:0016020">
    <property type="term" value="C:membrane"/>
    <property type="evidence" value="ECO:0007669"/>
    <property type="project" value="UniProtKB-SubCell"/>
</dbReference>
<feature type="domain" description="VASt" evidence="24">
    <location>
        <begin position="1053"/>
        <end position="1225"/>
    </location>
</feature>
<dbReference type="InterPro" id="IPR013915">
    <property type="entry name" value="Prp19_cc"/>
</dbReference>
<dbReference type="InterPro" id="IPR015943">
    <property type="entry name" value="WD40/YVTN_repeat-like_dom_sf"/>
</dbReference>
<keyword evidence="12 20" id="KW-0227">DNA damage</keyword>
<evidence type="ECO:0000256" key="17">
    <source>
        <dbReference type="ARBA" id="ARBA00023204"/>
    </source>
</evidence>
<organism evidence="25 26">
    <name type="scientific">Rhodotorula toruloides</name>
    <name type="common">Yeast</name>
    <name type="synonym">Rhodosporidium toruloides</name>
    <dbReference type="NCBI Taxonomy" id="5286"/>
    <lineage>
        <taxon>Eukaryota</taxon>
        <taxon>Fungi</taxon>
        <taxon>Dikarya</taxon>
        <taxon>Basidiomycota</taxon>
        <taxon>Pucciniomycotina</taxon>
        <taxon>Microbotryomycetes</taxon>
        <taxon>Sporidiobolales</taxon>
        <taxon>Sporidiobolaceae</taxon>
        <taxon>Rhodotorula</taxon>
    </lineage>
</organism>
<evidence type="ECO:0000256" key="9">
    <source>
        <dbReference type="ARBA" id="ARBA00022692"/>
    </source>
</evidence>
<dbReference type="InterPro" id="IPR031968">
    <property type="entry name" value="VASt"/>
</dbReference>
<dbReference type="SUPFAM" id="SSF57850">
    <property type="entry name" value="RING/U-box"/>
    <property type="match status" value="1"/>
</dbReference>
<evidence type="ECO:0000256" key="21">
    <source>
        <dbReference type="SAM" id="MobiDB-lite"/>
    </source>
</evidence>
<dbReference type="UniPathway" id="UPA00143"/>
<keyword evidence="17 20" id="KW-0234">DNA repair</keyword>
<evidence type="ECO:0000256" key="8">
    <source>
        <dbReference type="ARBA" id="ARBA00022679"/>
    </source>
</evidence>
<dbReference type="Pfam" id="PF16016">
    <property type="entry name" value="VASt"/>
    <property type="match status" value="1"/>
</dbReference>
<feature type="compositionally biased region" description="Acidic residues" evidence="21">
    <location>
        <begin position="962"/>
        <end position="972"/>
    </location>
</feature>
<feature type="repeat" description="WD" evidence="19">
    <location>
        <begin position="257"/>
        <end position="304"/>
    </location>
</feature>
<feature type="compositionally biased region" description="Low complexity" evidence="21">
    <location>
        <begin position="1009"/>
        <end position="1022"/>
    </location>
</feature>
<dbReference type="SMART" id="SM00320">
    <property type="entry name" value="WD40"/>
    <property type="match status" value="6"/>
</dbReference>
<accession>A0A0K3C7T7</accession>
<comment type="pathway">
    <text evidence="3 20">Protein modification; protein ubiquitination.</text>
</comment>
<evidence type="ECO:0000256" key="20">
    <source>
        <dbReference type="RuleBase" id="RU367101"/>
    </source>
</evidence>
<dbReference type="PROSITE" id="PS51778">
    <property type="entry name" value="VAST"/>
    <property type="match status" value="1"/>
</dbReference>
<evidence type="ECO:0000256" key="15">
    <source>
        <dbReference type="ARBA" id="ARBA00023136"/>
    </source>
</evidence>
<dbReference type="Pfam" id="PF02893">
    <property type="entry name" value="GRAM"/>
    <property type="match status" value="1"/>
</dbReference>
<dbReference type="SUPFAM" id="SSF50978">
    <property type="entry name" value="WD40 repeat-like"/>
    <property type="match status" value="1"/>
</dbReference>
<evidence type="ECO:0000256" key="13">
    <source>
        <dbReference type="ARBA" id="ARBA00022786"/>
    </source>
</evidence>
<comment type="catalytic activity">
    <reaction evidence="20">
        <text>S-ubiquitinyl-[E2 ubiquitin-conjugating enzyme]-L-cysteine + [acceptor protein]-L-lysine = [E2 ubiquitin-conjugating enzyme]-L-cysteine + N(6)-ubiquitinyl-[acceptor protein]-L-lysine.</text>
        <dbReference type="EC" id="2.3.2.27"/>
    </reaction>
</comment>